<evidence type="ECO:0000256" key="1">
    <source>
        <dbReference type="SAM" id="Coils"/>
    </source>
</evidence>
<dbReference type="AlphaFoldDB" id="A0A7X1Z7X6"/>
<reference evidence="2 3" key="1">
    <citation type="submission" date="2019-10" db="EMBL/GenBank/DDBJ databases">
        <authorList>
            <person name="Dong K."/>
        </authorList>
    </citation>
    <scope>NUCLEOTIDE SEQUENCE [LARGE SCALE GENOMIC DNA]</scope>
    <source>
        <strain evidence="2 3">DSM 28960</strain>
    </source>
</reference>
<evidence type="ECO:0000313" key="2">
    <source>
        <dbReference type="EMBL" id="MQW39423.1"/>
    </source>
</evidence>
<gene>
    <name evidence="2" type="ORF">GHI93_05650</name>
</gene>
<sequence>MSFSIDLAGRTMDDMREVIVHHISRQSEKEGLEVAEHTDSHIMPKLTSYNIRLVHEPDLMKHLKQEVKAYEKAEGTKFKSNRNAFLTGNITLSFESLTALGWKYAENEDGELQALPSDKQSSEAIKNVKLAYTDLVQSAHKQSERYGKIRECAIHFDETSPHFDFIASGLDVKIMNRDIRTILRGTTKEEERYNQTLNNEARKKSKELGKKIKVDKSLIRGLTKGEAGRAMQDHLADFSNFDLKTRQKFDLVRGISKKERVKTKATNAGLKRMNGKLKSENADILTQAKEIKQSQEMFVVMVEEMFVVMVEGIKERETQQNRREQDLEQHEMKLIHIKKRLSDEQSKLEELRKKVLEMFNELLEMAKSKFEIKKRVRELSETYSPVTDENLDDFVLALSDLSSEFDSKPMQKASELVL</sequence>
<dbReference type="OrthoDB" id="9803474at2"/>
<dbReference type="Proteomes" id="UP000439550">
    <property type="component" value="Unassembled WGS sequence"/>
</dbReference>
<keyword evidence="1" id="KW-0175">Coiled coil</keyword>
<name>A0A7X1Z7X6_9LACT</name>
<dbReference type="RefSeq" id="WP_153496097.1">
    <property type="nucleotide sequence ID" value="NZ_CBCRWP010000003.1"/>
</dbReference>
<protein>
    <submittedName>
        <fullName evidence="2">Uncharacterized protein</fullName>
    </submittedName>
</protein>
<organism evidence="2 3">
    <name type="scientific">Lactococcus hircilactis</name>
    <dbReference type="NCBI Taxonomy" id="1494462"/>
    <lineage>
        <taxon>Bacteria</taxon>
        <taxon>Bacillati</taxon>
        <taxon>Bacillota</taxon>
        <taxon>Bacilli</taxon>
        <taxon>Lactobacillales</taxon>
        <taxon>Streptococcaceae</taxon>
        <taxon>Lactococcus</taxon>
    </lineage>
</organism>
<comment type="caution">
    <text evidence="2">The sequence shown here is derived from an EMBL/GenBank/DDBJ whole genome shotgun (WGS) entry which is preliminary data.</text>
</comment>
<dbReference type="Gene3D" id="3.30.930.30">
    <property type="match status" value="1"/>
</dbReference>
<evidence type="ECO:0000313" key="3">
    <source>
        <dbReference type="Proteomes" id="UP000439550"/>
    </source>
</evidence>
<keyword evidence="3" id="KW-1185">Reference proteome</keyword>
<feature type="coiled-coil region" evidence="1">
    <location>
        <begin position="327"/>
        <end position="361"/>
    </location>
</feature>
<dbReference type="EMBL" id="WITJ01000006">
    <property type="protein sequence ID" value="MQW39423.1"/>
    <property type="molecule type" value="Genomic_DNA"/>
</dbReference>
<accession>A0A7X1Z7X6</accession>
<proteinExistence type="predicted"/>